<comment type="subcellular location">
    <subcellularLocation>
        <location evidence="5">Secreted</location>
    </subcellularLocation>
    <subcellularLocation>
        <location evidence="5">Bacterial flagellum</location>
    </subcellularLocation>
</comment>
<keyword evidence="8" id="KW-0282">Flagellum</keyword>
<keyword evidence="5" id="KW-0964">Secreted</keyword>
<evidence type="ECO:0000256" key="3">
    <source>
        <dbReference type="ARBA" id="ARBA00023054"/>
    </source>
</evidence>
<keyword evidence="8" id="KW-0966">Cell projection</keyword>
<keyword evidence="3" id="KW-0175">Coiled coil</keyword>
<gene>
    <name evidence="8" type="ORF">HNQ01_002722</name>
</gene>
<comment type="similarity">
    <text evidence="1 5">Belongs to the FliD family.</text>
</comment>
<reference evidence="8 9" key="1">
    <citation type="submission" date="2020-05" db="EMBL/GenBank/DDBJ databases">
        <title>Genomic Encyclopedia of Type Strains, Phase IV (KMG-V): Genome sequencing to study the core and pangenomes of soil and plant-associated prokaryotes.</title>
        <authorList>
            <person name="Whitman W."/>
        </authorList>
    </citation>
    <scope>NUCLEOTIDE SEQUENCE [LARGE SCALE GENOMIC DNA]</scope>
    <source>
        <strain evidence="8 9">C29</strain>
    </source>
</reference>
<dbReference type="InterPro" id="IPR003481">
    <property type="entry name" value="FliD_N"/>
</dbReference>
<sequence length="486" mass="50186">MASITASGLGSGLDVSSIVSQLMAIERQPLKTLQSTQSSINAQISSFGKIQSALSTLRDKSAAFNSTSLWGQTSTTVSDASVATVTSVSGKSGAAGSHSLQVNALATTQTVSSSVFSGSSATLSEGSMTIELGSWTGGTPPTGFSAKSGATPVTISIGAGETSLGSIRDKINKANAGVTAGIVTDASGARLTLRSTKTGEENAFRIAVNETSDDGNAATGLSALAYDATTASPMSRNQVAGNAQVLINGLSISSASNTIDNAIEGLSIKLSKTSSTPVELAVAADHSDVKTAINDFISAFNGLSDTIKSETKYDAATKTAGKLQADRTAVGIQSQMRQMVFEAFGGSDSGSLKRLSDIGVSINASGKLELKSSKLDAALENPTQVKELLNGGDGSTTALTGVMKRFRKYADGVLGTDGALQTRTDGLRTELKRNQDKQDAMELRLTGIEDRLNKQYQSLDKRMSNLNSLGTAVNNLATSLSRSYYY</sequence>
<protein>
    <recommendedName>
        <fullName evidence="5">Flagellar hook-associated protein 2</fullName>
        <shortName evidence="5">HAP2</shortName>
    </recommendedName>
    <alternativeName>
        <fullName evidence="5">Flagellar cap protein</fullName>
    </alternativeName>
</protein>
<dbReference type="InterPro" id="IPR040026">
    <property type="entry name" value="FliD"/>
</dbReference>
<dbReference type="RefSeq" id="WP_173805979.1">
    <property type="nucleotide sequence ID" value="NZ_JABSNM010000011.1"/>
</dbReference>
<evidence type="ECO:0000256" key="1">
    <source>
        <dbReference type="ARBA" id="ARBA00009764"/>
    </source>
</evidence>
<comment type="caution">
    <text evidence="8">The sequence shown here is derived from an EMBL/GenBank/DDBJ whole genome shotgun (WGS) entry which is preliminary data.</text>
</comment>
<proteinExistence type="inferred from homology"/>
<dbReference type="Pfam" id="PF02465">
    <property type="entry name" value="FliD_N"/>
    <property type="match status" value="1"/>
</dbReference>
<evidence type="ECO:0000256" key="5">
    <source>
        <dbReference type="RuleBase" id="RU362066"/>
    </source>
</evidence>
<comment type="subunit">
    <text evidence="2 5">Homopentamer.</text>
</comment>
<feature type="domain" description="Flagellar hook-associated protein 2 C-terminal" evidence="7">
    <location>
        <begin position="240"/>
        <end position="468"/>
    </location>
</feature>
<evidence type="ECO:0000256" key="4">
    <source>
        <dbReference type="ARBA" id="ARBA00023143"/>
    </source>
</evidence>
<organism evidence="8 9">
    <name type="scientific">Sphaerotilus uruguayifluvii</name>
    <dbReference type="NCBI Taxonomy" id="2735897"/>
    <lineage>
        <taxon>Bacteria</taxon>
        <taxon>Pseudomonadati</taxon>
        <taxon>Pseudomonadota</taxon>
        <taxon>Betaproteobacteria</taxon>
        <taxon>Burkholderiales</taxon>
        <taxon>Sphaerotilaceae</taxon>
        <taxon>Sphaerotilus</taxon>
    </lineage>
</organism>
<evidence type="ECO:0000313" key="8">
    <source>
        <dbReference type="EMBL" id="NRT56973.1"/>
    </source>
</evidence>
<evidence type="ECO:0000313" key="9">
    <source>
        <dbReference type="Proteomes" id="UP001516061"/>
    </source>
</evidence>
<dbReference type="PANTHER" id="PTHR30288">
    <property type="entry name" value="FLAGELLAR CAP/ASSEMBLY PROTEIN FLID"/>
    <property type="match status" value="1"/>
</dbReference>
<dbReference type="Pfam" id="PF07195">
    <property type="entry name" value="FliD_C"/>
    <property type="match status" value="1"/>
</dbReference>
<name>A0ABX2G3T3_9BURK</name>
<dbReference type="EMBL" id="JABSNM010000011">
    <property type="protein sequence ID" value="NRT56973.1"/>
    <property type="molecule type" value="Genomic_DNA"/>
</dbReference>
<dbReference type="InterPro" id="IPR010809">
    <property type="entry name" value="FliD_C"/>
</dbReference>
<dbReference type="PANTHER" id="PTHR30288:SF0">
    <property type="entry name" value="FLAGELLAR HOOK-ASSOCIATED PROTEIN 2"/>
    <property type="match status" value="1"/>
</dbReference>
<keyword evidence="9" id="KW-1185">Reference proteome</keyword>
<comment type="function">
    <text evidence="5">Required for morphogenesis and for the elongation of the flagellar filament by facilitating polymerization of the flagellin monomers at the tip of growing filament. Forms a capping structure, which prevents flagellin subunits (transported through the central channel of the flagellum) from leaking out without polymerization at the distal end.</text>
</comment>
<evidence type="ECO:0000259" key="6">
    <source>
        <dbReference type="Pfam" id="PF02465"/>
    </source>
</evidence>
<dbReference type="Proteomes" id="UP001516061">
    <property type="component" value="Unassembled WGS sequence"/>
</dbReference>
<evidence type="ECO:0000259" key="7">
    <source>
        <dbReference type="Pfam" id="PF07195"/>
    </source>
</evidence>
<keyword evidence="4 5" id="KW-0975">Bacterial flagellum</keyword>
<feature type="domain" description="Flagellar hook-associated protein 2 N-terminal" evidence="6">
    <location>
        <begin position="11"/>
        <end position="109"/>
    </location>
</feature>
<keyword evidence="8" id="KW-0969">Cilium</keyword>
<evidence type="ECO:0000256" key="2">
    <source>
        <dbReference type="ARBA" id="ARBA00011255"/>
    </source>
</evidence>
<accession>A0ABX2G3T3</accession>